<accession>A0A482JAH8</accession>
<dbReference type="RefSeq" id="YP_010049730.1">
    <property type="nucleotide sequence ID" value="NC_054393.1"/>
</dbReference>
<dbReference type="Proteomes" id="UP000294565">
    <property type="component" value="Segment"/>
</dbReference>
<name>A0A482JAH8_9CAUD</name>
<protein>
    <submittedName>
        <fullName evidence="1">Uncharacterized protein</fullName>
    </submittedName>
</protein>
<organism evidence="1 2">
    <name type="scientific">Mycobacterium phage Typha</name>
    <dbReference type="NCBI Taxonomy" id="2517971"/>
    <lineage>
        <taxon>Viruses</taxon>
        <taxon>Duplodnaviria</taxon>
        <taxon>Heunggongvirae</taxon>
        <taxon>Uroviricota</taxon>
        <taxon>Caudoviricetes</taxon>
        <taxon>Typhavirus</taxon>
        <taxon>Typhavirus typha</taxon>
    </lineage>
</organism>
<evidence type="ECO:0000313" key="1">
    <source>
        <dbReference type="EMBL" id="QBP29718.1"/>
    </source>
</evidence>
<keyword evidence="2" id="KW-1185">Reference proteome</keyword>
<sequence length="56" mass="6254">MNPRRCPVCWQAVLPTAVAHLVHIHPDKADNRCPMSGKSFWLCYPIANDPKLRGAA</sequence>
<dbReference type="EMBL" id="MK494099">
    <property type="protein sequence ID" value="QBP29718.1"/>
    <property type="molecule type" value="Genomic_DNA"/>
</dbReference>
<evidence type="ECO:0000313" key="2">
    <source>
        <dbReference type="Proteomes" id="UP000294565"/>
    </source>
</evidence>
<reference evidence="1 2" key="1">
    <citation type="submission" date="2019-02" db="EMBL/GenBank/DDBJ databases">
        <authorList>
            <person name="Kanzanas C."/>
            <person name="Smith M.A."/>
            <person name="Zack K.M."/>
            <person name="Garlena R.A."/>
            <person name="Russell D.A."/>
            <person name="Pope W.H."/>
            <person name="Jacobs-Sera D."/>
            <person name="Hatfull G.F."/>
        </authorList>
    </citation>
    <scope>NUCLEOTIDE SEQUENCE [LARGE SCALE GENOMIC DNA]</scope>
</reference>
<proteinExistence type="predicted"/>
<gene>
    <name evidence="1" type="primary">63</name>
    <name evidence="1" type="ORF">SEA_TYPHA_63</name>
</gene>
<dbReference type="KEGG" id="vg:63743053"/>
<dbReference type="GeneID" id="63743053"/>